<feature type="domain" description="LRR-containing protein second PH" evidence="2">
    <location>
        <begin position="343"/>
        <end position="437"/>
    </location>
</feature>
<name>A0A0H2TPR6_MAGP6</name>
<evidence type="ECO:0000259" key="2">
    <source>
        <dbReference type="Pfam" id="PF25353"/>
    </source>
</evidence>
<evidence type="ECO:0000256" key="1">
    <source>
        <dbReference type="SAM" id="MobiDB-lite"/>
    </source>
</evidence>
<reference evidence="3" key="2">
    <citation type="submission" date="2011-03" db="EMBL/GenBank/DDBJ databases">
        <title>Annotation of Magnaporthe poae ATCC 64411.</title>
        <authorList>
            <person name="Ma L.-J."/>
            <person name="Dead R."/>
            <person name="Young S.K."/>
            <person name="Zeng Q."/>
            <person name="Gargeya S."/>
            <person name="Fitzgerald M."/>
            <person name="Haas B."/>
            <person name="Abouelleil A."/>
            <person name="Alvarado L."/>
            <person name="Arachchi H.M."/>
            <person name="Berlin A."/>
            <person name="Brown A."/>
            <person name="Chapman S.B."/>
            <person name="Chen Z."/>
            <person name="Dunbar C."/>
            <person name="Freedman E."/>
            <person name="Gearin G."/>
            <person name="Gellesch M."/>
            <person name="Goldberg J."/>
            <person name="Griggs A."/>
            <person name="Gujja S."/>
            <person name="Heiman D."/>
            <person name="Howarth C."/>
            <person name="Larson L."/>
            <person name="Lui A."/>
            <person name="MacDonald P.J.P."/>
            <person name="Mehta T."/>
            <person name="Montmayeur A."/>
            <person name="Murphy C."/>
            <person name="Neiman D."/>
            <person name="Pearson M."/>
            <person name="Priest M."/>
            <person name="Roberts A."/>
            <person name="Saif S."/>
            <person name="Shea T."/>
            <person name="Shenoy N."/>
            <person name="Sisk P."/>
            <person name="Stolte C."/>
            <person name="Sykes S."/>
            <person name="Yandava C."/>
            <person name="Wortman J."/>
            <person name="Nusbaum C."/>
            <person name="Birren B."/>
        </authorList>
    </citation>
    <scope>NUCLEOTIDE SEQUENCE</scope>
    <source>
        <strain evidence="3">ATCC 64411</strain>
    </source>
</reference>
<organism evidence="3">
    <name type="scientific">Magnaporthiopsis poae (strain ATCC 64411 / 73-15)</name>
    <name type="common">Kentucky bluegrass fungus</name>
    <name type="synonym">Magnaporthe poae</name>
    <dbReference type="NCBI Taxonomy" id="644358"/>
    <lineage>
        <taxon>Eukaryota</taxon>
        <taxon>Fungi</taxon>
        <taxon>Dikarya</taxon>
        <taxon>Ascomycota</taxon>
        <taxon>Pezizomycotina</taxon>
        <taxon>Sordariomycetes</taxon>
        <taxon>Sordariomycetidae</taxon>
        <taxon>Magnaporthales</taxon>
        <taxon>Magnaporthaceae</taxon>
        <taxon>Magnaporthiopsis</taxon>
    </lineage>
</organism>
<dbReference type="AlphaFoldDB" id="A0A0H2TPR6"/>
<feature type="region of interest" description="Disordered" evidence="1">
    <location>
        <begin position="128"/>
        <end position="151"/>
    </location>
</feature>
<gene>
    <name evidence="3" type="ORF">MAPG_02603</name>
</gene>
<protein>
    <recommendedName>
        <fullName evidence="2">LRR-containing protein second PH domain-containing protein</fullName>
    </recommendedName>
</protein>
<reference evidence="3" key="1">
    <citation type="submission" date="2010-05" db="EMBL/GenBank/DDBJ databases">
        <title>The Genome Sequence of Magnaporthe poae strain ATCC 64411.</title>
        <authorList>
            <consortium name="The Broad Institute Genome Sequencing Platform"/>
            <consortium name="Broad Institute Genome Sequencing Center for Infectious Disease"/>
            <person name="Ma L.-J."/>
            <person name="Dead R."/>
            <person name="Young S."/>
            <person name="Zeng Q."/>
            <person name="Koehrsen M."/>
            <person name="Alvarado L."/>
            <person name="Berlin A."/>
            <person name="Chapman S.B."/>
            <person name="Chen Z."/>
            <person name="Freedman E."/>
            <person name="Gellesch M."/>
            <person name="Goldberg J."/>
            <person name="Griggs A."/>
            <person name="Gujja S."/>
            <person name="Heilman E.R."/>
            <person name="Heiman D."/>
            <person name="Hepburn T."/>
            <person name="Howarth C."/>
            <person name="Jen D."/>
            <person name="Larson L."/>
            <person name="Mehta T."/>
            <person name="Neiman D."/>
            <person name="Pearson M."/>
            <person name="Roberts A."/>
            <person name="Saif S."/>
            <person name="Shea T."/>
            <person name="Shenoy N."/>
            <person name="Sisk P."/>
            <person name="Stolte C."/>
            <person name="Sykes S."/>
            <person name="Walk T."/>
            <person name="White J."/>
            <person name="Yandava C."/>
            <person name="Haas B."/>
            <person name="Nusbaum C."/>
            <person name="Birren B."/>
        </authorList>
    </citation>
    <scope>NUCLEOTIDE SEQUENCE</scope>
    <source>
        <strain evidence="3">ATCC 64411</strain>
    </source>
</reference>
<feature type="non-terminal residue" evidence="3">
    <location>
        <position position="912"/>
    </location>
</feature>
<evidence type="ECO:0000313" key="3">
    <source>
        <dbReference type="EMBL" id="KLU83546.1"/>
    </source>
</evidence>
<dbReference type="InterPro" id="IPR032675">
    <property type="entry name" value="LRR_dom_sf"/>
</dbReference>
<feature type="region of interest" description="Disordered" evidence="1">
    <location>
        <begin position="1"/>
        <end position="57"/>
    </location>
</feature>
<dbReference type="VEuPathDB" id="FungiDB:MAPG_02603"/>
<proteinExistence type="predicted"/>
<accession>A0A0H2TPR6</accession>
<feature type="compositionally biased region" description="Low complexity" evidence="1">
    <location>
        <begin position="137"/>
        <end position="151"/>
    </location>
</feature>
<sequence length="912" mass="100639">MLAMDPPKRHRLSESLLGSRSHSRNSSLPQLDTSIEWVTPSPSPSPPKLGTSLSTPAITAPRRRSIIRSIRALSITSPPISLSPPAIAVSVADAGELSIAASRSPRTLKKQRTASAGNIVSLLGRRESSRSDFNRGTCSQETTSVSQSSTNSIDGRIQWDSQTVKGVFKIIQEHQFRRNGFAYLVVTSDYVLKVKTTADVRGLFPNLPSDTGPVTVPAGERSANPEVLQMIPIASVVSASRAESSRPYFGLEIWWKSVHSLASFGACQFFAEDPDHRDLVLDRVHEAVRAKDDAHFGIPRVAHEIEEKLRDVCRREEPDYSLLQPDIFPVGIRLADNVKWAENESYYFAVGVNLCYFAKVTRPSENKMLVVSYAKYGLMNLECVLGCWNPREDRLELRFRKPFEANPSYLHMSSRFYYQIIQTLLKADECLRPGWPSGLRRTQLFRIDDLPPLGENDIIALPDEFGSLHRTHKAFCAAYECGQVEWEIRLDAAYGPELRILPPKAKPKYEPLELLAIMRAARYNHFIGSMSFRGVSLVPLWNKFDSDKPASVAYMNHDGTLLSSELCKPVQGGSILAQEIHALAFCIPSLRQMDFTDSLPNLPSLPHKPDVQVLAPILNLLGSGLTNCNRILLHGCPLGLGDVASLLSFLSQDDLEDDVPIHLVPGLQALDISRCSLCSQEMYLITEALSSQGHSLQLLDISQNTGRVAADVVTRFVDSMVNLHILNLADAVVGPEYCALLSYESLMAFQNIQEINLSGYKLSMDTEQALVRFLEHRVTAARQPQQQGKSSLVSLGLRQIRLNDCSIDGFQAARILGAVSGLDGLHLHLGSNPLEQGIEELASAIALCSEGRIGLHLDMVEFRRDEAYVRLIQALTVSKRFPFVSLVGTAPTPLPSATCTSAACDALEQLLA</sequence>
<dbReference type="Pfam" id="PF25353">
    <property type="entry name" value="PH_2nd_LRR"/>
    <property type="match status" value="1"/>
</dbReference>
<feature type="compositionally biased region" description="Polar residues" evidence="1">
    <location>
        <begin position="16"/>
        <end position="33"/>
    </location>
</feature>
<dbReference type="EMBL" id="GL876967">
    <property type="protein sequence ID" value="KLU83546.1"/>
    <property type="molecule type" value="Genomic_DNA"/>
</dbReference>
<dbReference type="Gene3D" id="3.80.10.10">
    <property type="entry name" value="Ribonuclease Inhibitor"/>
    <property type="match status" value="1"/>
</dbReference>
<dbReference type="SUPFAM" id="SSF52047">
    <property type="entry name" value="RNI-like"/>
    <property type="match status" value="1"/>
</dbReference>
<dbReference type="OrthoDB" id="120976at2759"/>
<dbReference type="InterPro" id="IPR057334">
    <property type="entry name" value="PH_2nd_LRR"/>
</dbReference>